<evidence type="ECO:0000256" key="1">
    <source>
        <dbReference type="ARBA" id="ARBA00022737"/>
    </source>
</evidence>
<dbReference type="PANTHER" id="PTHR24251">
    <property type="entry name" value="OVOCHYMASE-RELATED"/>
    <property type="match status" value="1"/>
</dbReference>
<sequence>FSDFDVVPSASCSHDYLAIYDGASTSDPLLGKFCGSKSPANVKSSNNRVLLVFNTDSSQTARGWKMSFRQTLGKNSGH</sequence>
<dbReference type="InterPro" id="IPR000859">
    <property type="entry name" value="CUB_dom"/>
</dbReference>
<evidence type="ECO:0000259" key="4">
    <source>
        <dbReference type="PROSITE" id="PS01180"/>
    </source>
</evidence>
<dbReference type="Proteomes" id="UP001266305">
    <property type="component" value="Unassembled WGS sequence"/>
</dbReference>
<evidence type="ECO:0000256" key="2">
    <source>
        <dbReference type="ARBA" id="ARBA00023157"/>
    </source>
</evidence>
<dbReference type="EMBL" id="JASSZA010000007">
    <property type="protein sequence ID" value="KAK2105295.1"/>
    <property type="molecule type" value="Genomic_DNA"/>
</dbReference>
<dbReference type="SUPFAM" id="SSF49854">
    <property type="entry name" value="Spermadhesin, CUB domain"/>
    <property type="match status" value="1"/>
</dbReference>
<proteinExistence type="predicted"/>
<protein>
    <recommendedName>
        <fullName evidence="4">CUB domain-containing protein</fullName>
    </recommendedName>
</protein>
<evidence type="ECO:0000256" key="3">
    <source>
        <dbReference type="PROSITE-ProRule" id="PRU00059"/>
    </source>
</evidence>
<dbReference type="Gene3D" id="2.60.120.290">
    <property type="entry name" value="Spermadhesin, CUB domain"/>
    <property type="match status" value="1"/>
</dbReference>
<gene>
    <name evidence="5" type="ORF">P7K49_014809</name>
</gene>
<comment type="caution">
    <text evidence="3">Lacks conserved residue(s) required for the propagation of feature annotation.</text>
</comment>
<dbReference type="InterPro" id="IPR035914">
    <property type="entry name" value="Sperma_CUB_dom_sf"/>
</dbReference>
<dbReference type="CDD" id="cd00041">
    <property type="entry name" value="CUB"/>
    <property type="match status" value="1"/>
</dbReference>
<accession>A0ABQ9V7Y5</accession>
<name>A0ABQ9V7Y5_SAGOE</name>
<dbReference type="PROSITE" id="PS01180">
    <property type="entry name" value="CUB"/>
    <property type="match status" value="1"/>
</dbReference>
<feature type="non-terminal residue" evidence="5">
    <location>
        <position position="78"/>
    </location>
</feature>
<feature type="non-terminal residue" evidence="5">
    <location>
        <position position="1"/>
    </location>
</feature>
<keyword evidence="6" id="KW-1185">Reference proteome</keyword>
<evidence type="ECO:0000313" key="6">
    <source>
        <dbReference type="Proteomes" id="UP001266305"/>
    </source>
</evidence>
<reference evidence="5 6" key="1">
    <citation type="submission" date="2023-05" db="EMBL/GenBank/DDBJ databases">
        <title>B98-5 Cell Line De Novo Hybrid Assembly: An Optical Mapping Approach.</title>
        <authorList>
            <person name="Kananen K."/>
            <person name="Auerbach J.A."/>
            <person name="Kautto E."/>
            <person name="Blachly J.S."/>
        </authorList>
    </citation>
    <scope>NUCLEOTIDE SEQUENCE [LARGE SCALE GENOMIC DNA]</scope>
    <source>
        <strain evidence="5">B95-8</strain>
        <tissue evidence="5">Cell line</tissue>
    </source>
</reference>
<dbReference type="SMART" id="SM00042">
    <property type="entry name" value="CUB"/>
    <property type="match status" value="1"/>
</dbReference>
<keyword evidence="2" id="KW-1015">Disulfide bond</keyword>
<comment type="caution">
    <text evidence="5">The sequence shown here is derived from an EMBL/GenBank/DDBJ whole genome shotgun (WGS) entry which is preliminary data.</text>
</comment>
<dbReference type="Pfam" id="PF00431">
    <property type="entry name" value="CUB"/>
    <property type="match status" value="1"/>
</dbReference>
<evidence type="ECO:0000313" key="5">
    <source>
        <dbReference type="EMBL" id="KAK2105295.1"/>
    </source>
</evidence>
<organism evidence="5 6">
    <name type="scientific">Saguinus oedipus</name>
    <name type="common">Cotton-top tamarin</name>
    <name type="synonym">Oedipomidas oedipus</name>
    <dbReference type="NCBI Taxonomy" id="9490"/>
    <lineage>
        <taxon>Eukaryota</taxon>
        <taxon>Metazoa</taxon>
        <taxon>Chordata</taxon>
        <taxon>Craniata</taxon>
        <taxon>Vertebrata</taxon>
        <taxon>Euteleostomi</taxon>
        <taxon>Mammalia</taxon>
        <taxon>Eutheria</taxon>
        <taxon>Euarchontoglires</taxon>
        <taxon>Primates</taxon>
        <taxon>Haplorrhini</taxon>
        <taxon>Platyrrhini</taxon>
        <taxon>Cebidae</taxon>
        <taxon>Callitrichinae</taxon>
        <taxon>Saguinus</taxon>
    </lineage>
</organism>
<keyword evidence="1" id="KW-0677">Repeat</keyword>
<feature type="domain" description="CUB" evidence="4">
    <location>
        <begin position="1"/>
        <end position="71"/>
    </location>
</feature>